<name>A0A0A9GBM3_ARUDO</name>
<reference evidence="1" key="1">
    <citation type="submission" date="2014-09" db="EMBL/GenBank/DDBJ databases">
        <authorList>
            <person name="Magalhaes I.L.F."/>
            <person name="Oliveira U."/>
            <person name="Santos F.R."/>
            <person name="Vidigal T.H.D.A."/>
            <person name="Brescovit A.D."/>
            <person name="Santos A.J."/>
        </authorList>
    </citation>
    <scope>NUCLEOTIDE SEQUENCE</scope>
    <source>
        <tissue evidence="1">Shoot tissue taken approximately 20 cm above the soil surface</tissue>
    </source>
</reference>
<protein>
    <submittedName>
        <fullName evidence="1">Uncharacterized protein</fullName>
    </submittedName>
</protein>
<dbReference type="EMBL" id="GBRH01175421">
    <property type="protein sequence ID" value="JAE22475.1"/>
    <property type="molecule type" value="Transcribed_RNA"/>
</dbReference>
<accession>A0A0A9GBM3</accession>
<organism evidence="1">
    <name type="scientific">Arundo donax</name>
    <name type="common">Giant reed</name>
    <name type="synonym">Donax arundinaceus</name>
    <dbReference type="NCBI Taxonomy" id="35708"/>
    <lineage>
        <taxon>Eukaryota</taxon>
        <taxon>Viridiplantae</taxon>
        <taxon>Streptophyta</taxon>
        <taxon>Embryophyta</taxon>
        <taxon>Tracheophyta</taxon>
        <taxon>Spermatophyta</taxon>
        <taxon>Magnoliopsida</taxon>
        <taxon>Liliopsida</taxon>
        <taxon>Poales</taxon>
        <taxon>Poaceae</taxon>
        <taxon>PACMAD clade</taxon>
        <taxon>Arundinoideae</taxon>
        <taxon>Arundineae</taxon>
        <taxon>Arundo</taxon>
    </lineage>
</organism>
<sequence length="83" mass="9524">MHRLVPFTSIQFHPTIHCLESCAELHIVMGMLPCVNLEPHLELNQHSPKCIILCLIEAVELSVPRFFFKRPLNCTAVHCLEFS</sequence>
<proteinExistence type="predicted"/>
<reference evidence="1" key="2">
    <citation type="journal article" date="2015" name="Data Brief">
        <title>Shoot transcriptome of the giant reed, Arundo donax.</title>
        <authorList>
            <person name="Barrero R.A."/>
            <person name="Guerrero F.D."/>
            <person name="Moolhuijzen P."/>
            <person name="Goolsby J.A."/>
            <person name="Tidwell J."/>
            <person name="Bellgard S.E."/>
            <person name="Bellgard M.I."/>
        </authorList>
    </citation>
    <scope>NUCLEOTIDE SEQUENCE</scope>
    <source>
        <tissue evidence="1">Shoot tissue taken approximately 20 cm above the soil surface</tissue>
    </source>
</reference>
<dbReference type="AlphaFoldDB" id="A0A0A9GBM3"/>
<evidence type="ECO:0000313" key="1">
    <source>
        <dbReference type="EMBL" id="JAE22475.1"/>
    </source>
</evidence>